<dbReference type="GeneID" id="70249611"/>
<sequence length="395" mass="42296">MRSHFISLVASLLGNTVLATRLYAASYAGSVTSLALTKTRGAYELSTLSKTAACGSSPSWLMLDSENSILYCLDEGITALNGSVTTFKTNQNGTLSMIQHLKTLTGPVMSAMYSAPQVSKGQFLAVAHYSASSVTTYAVDPAQGLFNHSQTFVYEMTGPGPVPSRQDAPHPHGVIVDPTGRFVLVPDLGADLVRIFEVSPLTGYLDQVEPLAVTLGSGPRHGVFWTPKGAKNTSTDVYFYLVQELSNSLSGFRVIYSEDGISFAKVYEGSTYGNRAPPTGSKAAEIAISPENNHVIVSNRLDSTFGRNSDSFAVFACADASGKFFEDVSFLGLHRAHGSSPRQFSINGDLDMVAVALESSQRVAVTRWNKRTGSPGILLVEKQMDGDIPAVVWDL</sequence>
<dbReference type="InterPro" id="IPR050282">
    <property type="entry name" value="Cycloisomerase_2"/>
</dbReference>
<comment type="similarity">
    <text evidence="1">Belongs to the cycloisomerase 2 family.</text>
</comment>
<accession>A0AAD4KV19</accession>
<keyword evidence="4" id="KW-1185">Reference proteome</keyword>
<dbReference type="Proteomes" id="UP001201262">
    <property type="component" value="Unassembled WGS sequence"/>
</dbReference>
<dbReference type="InterPro" id="IPR015943">
    <property type="entry name" value="WD40/YVTN_repeat-like_dom_sf"/>
</dbReference>
<dbReference type="PANTHER" id="PTHR30344">
    <property type="entry name" value="6-PHOSPHOGLUCONOLACTONASE-RELATED"/>
    <property type="match status" value="1"/>
</dbReference>
<gene>
    <name evidence="3" type="ORF">BGW36DRAFT_415546</name>
</gene>
<evidence type="ECO:0000313" key="4">
    <source>
        <dbReference type="Proteomes" id="UP001201262"/>
    </source>
</evidence>
<dbReference type="GO" id="GO:0017057">
    <property type="term" value="F:6-phosphogluconolactonase activity"/>
    <property type="evidence" value="ECO:0007669"/>
    <property type="project" value="TreeGrafter"/>
</dbReference>
<reference evidence="3" key="1">
    <citation type="submission" date="2021-12" db="EMBL/GenBank/DDBJ databases">
        <title>Convergent genome expansion in fungi linked to evolution of root-endophyte symbiosis.</title>
        <authorList>
            <consortium name="DOE Joint Genome Institute"/>
            <person name="Ke Y.-H."/>
            <person name="Bonito G."/>
            <person name="Liao H.-L."/>
            <person name="Looney B."/>
            <person name="Rojas-Flechas A."/>
            <person name="Nash J."/>
            <person name="Hameed K."/>
            <person name="Schadt C."/>
            <person name="Martin F."/>
            <person name="Crous P.W."/>
            <person name="Miettinen O."/>
            <person name="Magnuson J.K."/>
            <person name="Labbe J."/>
            <person name="Jacobson D."/>
            <person name="Doktycz M.J."/>
            <person name="Veneault-Fourrey C."/>
            <person name="Kuo A."/>
            <person name="Mondo S."/>
            <person name="Calhoun S."/>
            <person name="Riley R."/>
            <person name="Ohm R."/>
            <person name="LaButti K."/>
            <person name="Andreopoulos B."/>
            <person name="Pangilinan J."/>
            <person name="Nolan M."/>
            <person name="Tritt A."/>
            <person name="Clum A."/>
            <person name="Lipzen A."/>
            <person name="Daum C."/>
            <person name="Barry K."/>
            <person name="Grigoriev I.V."/>
            <person name="Vilgalys R."/>
        </authorList>
    </citation>
    <scope>NUCLEOTIDE SEQUENCE</scope>
    <source>
        <strain evidence="3">PMI_201</strain>
    </source>
</reference>
<proteinExistence type="inferred from homology"/>
<dbReference type="AlphaFoldDB" id="A0AAD4KV19"/>
<evidence type="ECO:0000313" key="3">
    <source>
        <dbReference type="EMBL" id="KAH8700510.1"/>
    </source>
</evidence>
<dbReference type="InterPro" id="IPR019405">
    <property type="entry name" value="Lactonase_7-beta_prop"/>
</dbReference>
<dbReference type="Pfam" id="PF10282">
    <property type="entry name" value="Lactonase"/>
    <property type="match status" value="1"/>
</dbReference>
<dbReference type="Gene3D" id="2.130.10.10">
    <property type="entry name" value="YVTN repeat-like/Quinoprotein amine dehydrogenase"/>
    <property type="match status" value="1"/>
</dbReference>
<dbReference type="InterPro" id="IPR011048">
    <property type="entry name" value="Haem_d1_sf"/>
</dbReference>
<dbReference type="SUPFAM" id="SSF51004">
    <property type="entry name" value="C-terminal (heme d1) domain of cytochrome cd1-nitrite reductase"/>
    <property type="match status" value="1"/>
</dbReference>
<dbReference type="EMBL" id="JAJTJA010000004">
    <property type="protein sequence ID" value="KAH8700510.1"/>
    <property type="molecule type" value="Genomic_DNA"/>
</dbReference>
<name>A0AAD4KV19_9EURO</name>
<protein>
    <submittedName>
        <fullName evidence="3">Lactonase, 7-bladed beta-propeller-domain-containing protein</fullName>
    </submittedName>
</protein>
<comment type="caution">
    <text evidence="3">The sequence shown here is derived from an EMBL/GenBank/DDBJ whole genome shotgun (WGS) entry which is preliminary data.</text>
</comment>
<evidence type="ECO:0000256" key="1">
    <source>
        <dbReference type="ARBA" id="ARBA00005564"/>
    </source>
</evidence>
<organism evidence="3 4">
    <name type="scientific">Talaromyces proteolyticus</name>
    <dbReference type="NCBI Taxonomy" id="1131652"/>
    <lineage>
        <taxon>Eukaryota</taxon>
        <taxon>Fungi</taxon>
        <taxon>Dikarya</taxon>
        <taxon>Ascomycota</taxon>
        <taxon>Pezizomycotina</taxon>
        <taxon>Eurotiomycetes</taxon>
        <taxon>Eurotiomycetidae</taxon>
        <taxon>Eurotiales</taxon>
        <taxon>Trichocomaceae</taxon>
        <taxon>Talaromyces</taxon>
        <taxon>Talaromyces sect. Bacilispori</taxon>
    </lineage>
</organism>
<dbReference type="RefSeq" id="XP_046074216.1">
    <property type="nucleotide sequence ID" value="XM_046219324.1"/>
</dbReference>
<dbReference type="PANTHER" id="PTHR30344:SF1">
    <property type="entry name" value="6-PHOSPHOGLUCONOLACTONASE"/>
    <property type="match status" value="1"/>
</dbReference>
<feature type="chain" id="PRO_5042261025" evidence="2">
    <location>
        <begin position="20"/>
        <end position="395"/>
    </location>
</feature>
<feature type="signal peptide" evidence="2">
    <location>
        <begin position="1"/>
        <end position="19"/>
    </location>
</feature>
<keyword evidence="2" id="KW-0732">Signal</keyword>
<evidence type="ECO:0000256" key="2">
    <source>
        <dbReference type="SAM" id="SignalP"/>
    </source>
</evidence>